<evidence type="ECO:0000313" key="2">
    <source>
        <dbReference type="EMBL" id="KAF2191769.1"/>
    </source>
</evidence>
<sequence length="119" mass="13206">MRIDRLPHVQHLTSEVFGVLRPECTRWDTLLSIFPAGTVSGAPKVRAMELIYEMEQETRGIYAGATGCVAYTQAGGGIVCDSDKIEEWLEVMNKLAANLRCVELVERYLGDGKAKSIFI</sequence>
<dbReference type="EMBL" id="ML994616">
    <property type="protein sequence ID" value="KAF2191769.1"/>
    <property type="molecule type" value="Genomic_DNA"/>
</dbReference>
<dbReference type="InterPro" id="IPR015890">
    <property type="entry name" value="Chorismate_C"/>
</dbReference>
<organism evidence="2 3">
    <name type="scientific">Zopfia rhizophila CBS 207.26</name>
    <dbReference type="NCBI Taxonomy" id="1314779"/>
    <lineage>
        <taxon>Eukaryota</taxon>
        <taxon>Fungi</taxon>
        <taxon>Dikarya</taxon>
        <taxon>Ascomycota</taxon>
        <taxon>Pezizomycotina</taxon>
        <taxon>Dothideomycetes</taxon>
        <taxon>Dothideomycetes incertae sedis</taxon>
        <taxon>Zopfiaceae</taxon>
        <taxon>Zopfia</taxon>
    </lineage>
</organism>
<dbReference type="Proteomes" id="UP000800200">
    <property type="component" value="Unassembled WGS sequence"/>
</dbReference>
<dbReference type="PANTHER" id="PTHR11236">
    <property type="entry name" value="AMINOBENZOATE/ANTHRANILATE SYNTHASE"/>
    <property type="match status" value="1"/>
</dbReference>
<keyword evidence="3" id="KW-1185">Reference proteome</keyword>
<proteinExistence type="predicted"/>
<evidence type="ECO:0000313" key="3">
    <source>
        <dbReference type="Proteomes" id="UP000800200"/>
    </source>
</evidence>
<reference evidence="2" key="1">
    <citation type="journal article" date="2020" name="Stud. Mycol.">
        <title>101 Dothideomycetes genomes: a test case for predicting lifestyles and emergence of pathogens.</title>
        <authorList>
            <person name="Haridas S."/>
            <person name="Albert R."/>
            <person name="Binder M."/>
            <person name="Bloem J."/>
            <person name="Labutti K."/>
            <person name="Salamov A."/>
            <person name="Andreopoulos B."/>
            <person name="Baker S."/>
            <person name="Barry K."/>
            <person name="Bills G."/>
            <person name="Bluhm B."/>
            <person name="Cannon C."/>
            <person name="Castanera R."/>
            <person name="Culley D."/>
            <person name="Daum C."/>
            <person name="Ezra D."/>
            <person name="Gonzalez J."/>
            <person name="Henrissat B."/>
            <person name="Kuo A."/>
            <person name="Liang C."/>
            <person name="Lipzen A."/>
            <person name="Lutzoni F."/>
            <person name="Magnuson J."/>
            <person name="Mondo S."/>
            <person name="Nolan M."/>
            <person name="Ohm R."/>
            <person name="Pangilinan J."/>
            <person name="Park H.-J."/>
            <person name="Ramirez L."/>
            <person name="Alfaro M."/>
            <person name="Sun H."/>
            <person name="Tritt A."/>
            <person name="Yoshinaga Y."/>
            <person name="Zwiers L.-H."/>
            <person name="Turgeon B."/>
            <person name="Goodwin S."/>
            <person name="Spatafora J."/>
            <person name="Crous P."/>
            <person name="Grigoriev I."/>
        </authorList>
    </citation>
    <scope>NUCLEOTIDE SEQUENCE</scope>
    <source>
        <strain evidence="2">CBS 207.26</strain>
    </source>
</reference>
<dbReference type="InterPro" id="IPR005801">
    <property type="entry name" value="ADC_synthase"/>
</dbReference>
<dbReference type="Gene3D" id="3.60.120.10">
    <property type="entry name" value="Anthranilate synthase"/>
    <property type="match status" value="1"/>
</dbReference>
<dbReference type="AlphaFoldDB" id="A0A6A6EM09"/>
<evidence type="ECO:0000259" key="1">
    <source>
        <dbReference type="Pfam" id="PF00425"/>
    </source>
</evidence>
<dbReference type="PANTHER" id="PTHR11236:SF9">
    <property type="entry name" value="ANTHRANILATE SYNTHASE COMPONENT 1"/>
    <property type="match status" value="1"/>
</dbReference>
<dbReference type="GO" id="GO:0000162">
    <property type="term" value="P:L-tryptophan biosynthetic process"/>
    <property type="evidence" value="ECO:0007669"/>
    <property type="project" value="TreeGrafter"/>
</dbReference>
<dbReference type="SUPFAM" id="SSF56322">
    <property type="entry name" value="ADC synthase"/>
    <property type="match status" value="1"/>
</dbReference>
<gene>
    <name evidence="2" type="ORF">K469DRAFT_731950</name>
</gene>
<feature type="domain" description="Chorismate-utilising enzyme C-terminal" evidence="1">
    <location>
        <begin position="1"/>
        <end position="71"/>
    </location>
</feature>
<dbReference type="OrthoDB" id="3925750at2759"/>
<accession>A0A6A6EM09</accession>
<protein>
    <submittedName>
        <fullName evidence="2">ADC synthase</fullName>
    </submittedName>
</protein>
<name>A0A6A6EM09_9PEZI</name>
<dbReference type="Pfam" id="PF00425">
    <property type="entry name" value="Chorismate_bind"/>
    <property type="match status" value="1"/>
</dbReference>
<dbReference type="InterPro" id="IPR019999">
    <property type="entry name" value="Anth_synth_I-like"/>
</dbReference>